<evidence type="ECO:0000313" key="5">
    <source>
        <dbReference type="EMBL" id="SNX74856.1"/>
    </source>
</evidence>
<dbReference type="GO" id="GO:0016758">
    <property type="term" value="F:hexosyltransferase activity"/>
    <property type="evidence" value="ECO:0007669"/>
    <property type="project" value="InterPro"/>
</dbReference>
<dbReference type="GO" id="GO:0016787">
    <property type="term" value="F:hydrolase activity"/>
    <property type="evidence" value="ECO:0007669"/>
    <property type="project" value="UniProtKB-KW"/>
</dbReference>
<evidence type="ECO:0000256" key="3">
    <source>
        <dbReference type="PIRSR" id="PIRSR620023-2"/>
    </source>
</evidence>
<keyword evidence="1" id="KW-0472">Membrane</keyword>
<evidence type="ECO:0000259" key="4">
    <source>
        <dbReference type="Pfam" id="PF04101"/>
    </source>
</evidence>
<dbReference type="PANTHER" id="PTHR21015:SF22">
    <property type="entry name" value="GLYCOSYLTRANSFERASE"/>
    <property type="match status" value="1"/>
</dbReference>
<organism evidence="5 6">
    <name type="scientific">Bacillus oleivorans</name>
    <dbReference type="NCBI Taxonomy" id="1448271"/>
    <lineage>
        <taxon>Bacteria</taxon>
        <taxon>Bacillati</taxon>
        <taxon>Bacillota</taxon>
        <taxon>Bacilli</taxon>
        <taxon>Bacillales</taxon>
        <taxon>Bacillaceae</taxon>
        <taxon>Bacillus</taxon>
    </lineage>
</organism>
<protein>
    <submittedName>
        <fullName evidence="5">UDP-2,4-diacetamido-2,4,6-trideoxy-beta-L-altropyranose hydrolase</fullName>
    </submittedName>
</protein>
<accession>A0A285D692</accession>
<dbReference type="Pfam" id="PF04101">
    <property type="entry name" value="Glyco_tran_28_C"/>
    <property type="match status" value="1"/>
</dbReference>
<keyword evidence="6" id="KW-1185">Reference proteome</keyword>
<evidence type="ECO:0000256" key="1">
    <source>
        <dbReference type="ARBA" id="ARBA00023136"/>
    </source>
</evidence>
<keyword evidence="5" id="KW-0378">Hydrolase</keyword>
<dbReference type="Gene3D" id="3.40.50.11190">
    <property type="match status" value="1"/>
</dbReference>
<evidence type="ECO:0000256" key="2">
    <source>
        <dbReference type="PIRSR" id="PIRSR620023-1"/>
    </source>
</evidence>
<feature type="active site" description="Proton acceptor" evidence="2">
    <location>
        <position position="17"/>
    </location>
</feature>
<feature type="binding site" evidence="3">
    <location>
        <position position="274"/>
    </location>
    <ligand>
        <name>substrate</name>
    </ligand>
</feature>
<dbReference type="InterPro" id="IPR007235">
    <property type="entry name" value="Glyco_trans_28_C"/>
</dbReference>
<dbReference type="PANTHER" id="PTHR21015">
    <property type="entry name" value="UDP-N-ACETYLGLUCOSAMINE--N-ACETYLMURAMYL-(PENTAPEPTIDE) PYROPHOSPHORYL-UNDECAPRENOL N-ACETYLGLUCOSAMINE TRANSFERASE 1"/>
    <property type="match status" value="1"/>
</dbReference>
<evidence type="ECO:0000313" key="6">
    <source>
        <dbReference type="Proteomes" id="UP000219546"/>
    </source>
</evidence>
<dbReference type="NCBIfam" id="TIGR03590">
    <property type="entry name" value="PseG"/>
    <property type="match status" value="1"/>
</dbReference>
<dbReference type="RefSeq" id="WP_097160163.1">
    <property type="nucleotide sequence ID" value="NZ_JBEPMQ010000011.1"/>
</dbReference>
<gene>
    <name evidence="5" type="ORF">SAMN05877753_110123</name>
</gene>
<dbReference type="EMBL" id="OAOP01000010">
    <property type="protein sequence ID" value="SNX74856.1"/>
    <property type="molecule type" value="Genomic_DNA"/>
</dbReference>
<dbReference type="AlphaFoldDB" id="A0A285D692"/>
<proteinExistence type="predicted"/>
<dbReference type="Proteomes" id="UP000219546">
    <property type="component" value="Unassembled WGS sequence"/>
</dbReference>
<dbReference type="Gene3D" id="3.40.50.2000">
    <property type="entry name" value="Glycogen Phosphorylase B"/>
    <property type="match status" value="1"/>
</dbReference>
<feature type="domain" description="Glycosyl transferase family 28 C-terminal" evidence="4">
    <location>
        <begin position="192"/>
        <end position="338"/>
    </location>
</feature>
<dbReference type="InterPro" id="IPR020023">
    <property type="entry name" value="PseG"/>
</dbReference>
<dbReference type="SUPFAM" id="SSF53756">
    <property type="entry name" value="UDP-Glycosyltransferase/glycogen phosphorylase"/>
    <property type="match status" value="1"/>
</dbReference>
<reference evidence="5 6" key="1">
    <citation type="submission" date="2017-08" db="EMBL/GenBank/DDBJ databases">
        <authorList>
            <person name="de Groot N.N."/>
        </authorList>
    </citation>
    <scope>NUCLEOTIDE SEQUENCE [LARGE SCALE GENOMIC DNA]</scope>
    <source>
        <strain evidence="5 6">JC228</strain>
    </source>
</reference>
<name>A0A285D692_9BACI</name>
<sequence>MKAVFRVDASVEIGTGHVMRCLTLAERLREKEVEIFFICRELPGNLNHFIESKGFFVHRLKNADDKIEKITNHSHWLGVHWKTDVLETIEVLQSQNMIDWLIIDHYAIDKQWEEKVRPFVKNIMIIDDLADRKHDCKILLDQNFFKNYRNRYDSLVPNHCLKILGPKYALLRSEFLDEKLQRKRDGNIKRIFIFFGGIDLTNETAKTLEAIRLLKREDIKVDVVLGRACPHKEKIKKLCLMIPNTTYFCQVNHIADLMGKADLAIGAGGTTTWERLFLGLPAITLITAKNQADILTALDDAGAVWNLGHGNEVQPKNILQKISHALDNPDLIQKMSEKGKSLMGVDDENRSDLIRKILEDENEFN</sequence>
<dbReference type="OrthoDB" id="9805604at2"/>
<feature type="binding site" evidence="3">
    <location>
        <position position="172"/>
    </location>
    <ligand>
        <name>substrate</name>
    </ligand>
</feature>